<evidence type="ECO:0000256" key="6">
    <source>
        <dbReference type="ARBA" id="ARBA00023157"/>
    </source>
</evidence>
<keyword evidence="3" id="KW-0732">Signal</keyword>
<gene>
    <name evidence="10" type="ORF">OSB1V03_LOCUS11491</name>
</gene>
<dbReference type="PROSITE" id="PS50835">
    <property type="entry name" value="IG_LIKE"/>
    <property type="match status" value="2"/>
</dbReference>
<accession>A0A7R9KZD3</accession>
<dbReference type="SUPFAM" id="SSF48726">
    <property type="entry name" value="Immunoglobulin"/>
    <property type="match status" value="2"/>
</dbReference>
<dbReference type="EMBL" id="CAJPIZ010008973">
    <property type="protein sequence ID" value="CAG2111511.1"/>
    <property type="molecule type" value="Genomic_DNA"/>
</dbReference>
<dbReference type="Proteomes" id="UP000759131">
    <property type="component" value="Unassembled WGS sequence"/>
</dbReference>
<dbReference type="AlphaFoldDB" id="A0A7R9KZD3"/>
<evidence type="ECO:0000256" key="1">
    <source>
        <dbReference type="ARBA" id="ARBA00004236"/>
    </source>
</evidence>
<dbReference type="OrthoDB" id="10012075at2759"/>
<organism evidence="10">
    <name type="scientific">Medioppia subpectinata</name>
    <dbReference type="NCBI Taxonomy" id="1979941"/>
    <lineage>
        <taxon>Eukaryota</taxon>
        <taxon>Metazoa</taxon>
        <taxon>Ecdysozoa</taxon>
        <taxon>Arthropoda</taxon>
        <taxon>Chelicerata</taxon>
        <taxon>Arachnida</taxon>
        <taxon>Acari</taxon>
        <taxon>Acariformes</taxon>
        <taxon>Sarcoptiformes</taxon>
        <taxon>Oribatida</taxon>
        <taxon>Brachypylina</taxon>
        <taxon>Oppioidea</taxon>
        <taxon>Oppiidae</taxon>
        <taxon>Medioppia</taxon>
    </lineage>
</organism>
<dbReference type="EMBL" id="OC863548">
    <property type="protein sequence ID" value="CAD7631081.1"/>
    <property type="molecule type" value="Genomic_DNA"/>
</dbReference>
<keyword evidence="6" id="KW-1015">Disulfide bond</keyword>
<feature type="domain" description="Ig-like" evidence="9">
    <location>
        <begin position="100"/>
        <end position="187"/>
    </location>
</feature>
<keyword evidence="5" id="KW-0472">Membrane</keyword>
<keyword evidence="8" id="KW-0393">Immunoglobulin domain</keyword>
<sequence>MPEFGDSIPNITVSIGKDSRMPCIVNNLGSYRAAWLRVEEKDILTIHHHVITRNFRINLLDNHNDNRNFILESDRGGYMCQINTVPMKSQIGYLDVLVPPDIVVNESSSDVVVNEGSNVNLKCRARGYPTPEITWRREDGERIPLGDWQGRRYMTNKTEGENLNITRVTRVHSGAWLCIASNVLNEL</sequence>
<feature type="non-terminal residue" evidence="10">
    <location>
        <position position="1"/>
    </location>
</feature>
<dbReference type="InterPro" id="IPR003598">
    <property type="entry name" value="Ig_sub2"/>
</dbReference>
<comment type="subcellular location">
    <subcellularLocation>
        <location evidence="1">Cell membrane</location>
    </subcellularLocation>
</comment>
<keyword evidence="4" id="KW-0677">Repeat</keyword>
<dbReference type="FunFam" id="2.60.40.10:FF:000328">
    <property type="entry name" value="CLUMA_CG000981, isoform A"/>
    <property type="match status" value="1"/>
</dbReference>
<keyword evidence="7" id="KW-0325">Glycoprotein</keyword>
<evidence type="ECO:0000256" key="3">
    <source>
        <dbReference type="ARBA" id="ARBA00022729"/>
    </source>
</evidence>
<proteinExistence type="predicted"/>
<evidence type="ECO:0000313" key="10">
    <source>
        <dbReference type="EMBL" id="CAD7631081.1"/>
    </source>
</evidence>
<evidence type="ECO:0000256" key="2">
    <source>
        <dbReference type="ARBA" id="ARBA00022475"/>
    </source>
</evidence>
<feature type="domain" description="Ig-like" evidence="9">
    <location>
        <begin position="2"/>
        <end position="92"/>
    </location>
</feature>
<dbReference type="GO" id="GO:0043005">
    <property type="term" value="C:neuron projection"/>
    <property type="evidence" value="ECO:0007669"/>
    <property type="project" value="TreeGrafter"/>
</dbReference>
<dbReference type="GO" id="GO:0005886">
    <property type="term" value="C:plasma membrane"/>
    <property type="evidence" value="ECO:0007669"/>
    <property type="project" value="UniProtKB-SubCell"/>
</dbReference>
<keyword evidence="11" id="KW-1185">Reference proteome</keyword>
<dbReference type="InterPro" id="IPR003599">
    <property type="entry name" value="Ig_sub"/>
</dbReference>
<dbReference type="PANTHER" id="PTHR12231:SF253">
    <property type="entry name" value="DPR-INTERACTING PROTEIN ETA, ISOFORM B-RELATED"/>
    <property type="match status" value="1"/>
</dbReference>
<dbReference type="InterPro" id="IPR051170">
    <property type="entry name" value="Neural/epithelial_adhesion"/>
</dbReference>
<dbReference type="InterPro" id="IPR007110">
    <property type="entry name" value="Ig-like_dom"/>
</dbReference>
<protein>
    <recommendedName>
        <fullName evidence="9">Ig-like domain-containing protein</fullName>
    </recommendedName>
</protein>
<dbReference type="InterPro" id="IPR013783">
    <property type="entry name" value="Ig-like_fold"/>
</dbReference>
<evidence type="ECO:0000256" key="4">
    <source>
        <dbReference type="ARBA" id="ARBA00022737"/>
    </source>
</evidence>
<name>A0A7R9KZD3_9ACAR</name>
<evidence type="ECO:0000313" key="11">
    <source>
        <dbReference type="Proteomes" id="UP000759131"/>
    </source>
</evidence>
<dbReference type="PANTHER" id="PTHR12231">
    <property type="entry name" value="CTX-RELATED TYPE I TRANSMEMBRANE PROTEIN"/>
    <property type="match status" value="1"/>
</dbReference>
<dbReference type="InterPro" id="IPR036179">
    <property type="entry name" value="Ig-like_dom_sf"/>
</dbReference>
<evidence type="ECO:0000259" key="9">
    <source>
        <dbReference type="PROSITE" id="PS50835"/>
    </source>
</evidence>
<evidence type="ECO:0000256" key="5">
    <source>
        <dbReference type="ARBA" id="ARBA00023136"/>
    </source>
</evidence>
<evidence type="ECO:0000256" key="8">
    <source>
        <dbReference type="ARBA" id="ARBA00023319"/>
    </source>
</evidence>
<dbReference type="SMART" id="SM00408">
    <property type="entry name" value="IGc2"/>
    <property type="match status" value="1"/>
</dbReference>
<dbReference type="Pfam" id="PF13927">
    <property type="entry name" value="Ig_3"/>
    <property type="match status" value="1"/>
</dbReference>
<evidence type="ECO:0000256" key="7">
    <source>
        <dbReference type="ARBA" id="ARBA00023180"/>
    </source>
</evidence>
<dbReference type="SMART" id="SM00409">
    <property type="entry name" value="IG"/>
    <property type="match status" value="2"/>
</dbReference>
<keyword evidence="2" id="KW-1003">Cell membrane</keyword>
<reference evidence="10" key="1">
    <citation type="submission" date="2020-11" db="EMBL/GenBank/DDBJ databases">
        <authorList>
            <person name="Tran Van P."/>
        </authorList>
    </citation>
    <scope>NUCLEOTIDE SEQUENCE</scope>
</reference>
<dbReference type="Gene3D" id="2.60.40.10">
    <property type="entry name" value="Immunoglobulins"/>
    <property type="match status" value="2"/>
</dbReference>